<evidence type="ECO:0000313" key="1">
    <source>
        <dbReference type="EMBL" id="EAR11674.1"/>
    </source>
</evidence>
<comment type="caution">
    <text evidence="1">The sequence shown here is derived from an EMBL/GenBank/DDBJ whole genome shotgun (WGS) entry which is preliminary data.</text>
</comment>
<dbReference type="EMBL" id="AAOG01000005">
    <property type="protein sequence ID" value="EAR11674.1"/>
    <property type="molecule type" value="Genomic_DNA"/>
</dbReference>
<gene>
    <name evidence="1" type="ORF">PI23P_00670</name>
</gene>
<keyword evidence="2" id="KW-1185">Reference proteome</keyword>
<accession>A4C300</accession>
<dbReference type="HOGENOM" id="CLU_3219968_0_0_10"/>
<name>A4C300_9FLAO</name>
<proteinExistence type="predicted"/>
<organism evidence="1 2">
    <name type="scientific">Polaribacter irgensii 23-P</name>
    <dbReference type="NCBI Taxonomy" id="313594"/>
    <lineage>
        <taxon>Bacteria</taxon>
        <taxon>Pseudomonadati</taxon>
        <taxon>Bacteroidota</taxon>
        <taxon>Flavobacteriia</taxon>
        <taxon>Flavobacteriales</taxon>
        <taxon>Flavobacteriaceae</taxon>
    </lineage>
</organism>
<protein>
    <submittedName>
        <fullName evidence="1">Uncharacterized protein</fullName>
    </submittedName>
</protein>
<reference evidence="1 2" key="1">
    <citation type="submission" date="2006-02" db="EMBL/GenBank/DDBJ databases">
        <authorList>
            <person name="Murray A."/>
            <person name="Staley J."/>
            <person name="Ferriera S."/>
            <person name="Johnson J."/>
            <person name="Kravitz S."/>
            <person name="Halpern A."/>
            <person name="Remington K."/>
            <person name="Beeson K."/>
            <person name="Tran B."/>
            <person name="Rogers Y.-H."/>
            <person name="Friedman R."/>
            <person name="Venter J.C."/>
        </authorList>
    </citation>
    <scope>NUCLEOTIDE SEQUENCE [LARGE SCALE GENOMIC DNA]</scope>
    <source>
        <strain evidence="1 2">23-P</strain>
    </source>
</reference>
<dbReference type="Proteomes" id="UP000003053">
    <property type="component" value="Unassembled WGS sequence"/>
</dbReference>
<sequence length="44" mass="4933">MFGVDLHKTTGSFDVSAVATISNQQTSNSHYTIPFIMRFNVIKK</sequence>
<dbReference type="AlphaFoldDB" id="A4C300"/>
<evidence type="ECO:0000313" key="2">
    <source>
        <dbReference type="Proteomes" id="UP000003053"/>
    </source>
</evidence>